<reference evidence="3 4" key="1">
    <citation type="submission" date="2023-01" db="EMBL/GenBank/DDBJ databases">
        <title>Analysis of 21 Apiospora genomes using comparative genomics revels a genus with tremendous synthesis potential of carbohydrate active enzymes and secondary metabolites.</title>
        <authorList>
            <person name="Sorensen T."/>
        </authorList>
    </citation>
    <scope>NUCLEOTIDE SEQUENCE [LARGE SCALE GENOMIC DNA]</scope>
    <source>
        <strain evidence="3 4">CBS 117206</strain>
    </source>
</reference>
<keyword evidence="4" id="KW-1185">Reference proteome</keyword>
<organism evidence="3 4">
    <name type="scientific">Apiospora kogelbergensis</name>
    <dbReference type="NCBI Taxonomy" id="1337665"/>
    <lineage>
        <taxon>Eukaryota</taxon>
        <taxon>Fungi</taxon>
        <taxon>Dikarya</taxon>
        <taxon>Ascomycota</taxon>
        <taxon>Pezizomycotina</taxon>
        <taxon>Sordariomycetes</taxon>
        <taxon>Xylariomycetidae</taxon>
        <taxon>Amphisphaeriales</taxon>
        <taxon>Apiosporaceae</taxon>
        <taxon>Apiospora</taxon>
    </lineage>
</organism>
<keyword evidence="2" id="KW-0472">Membrane</keyword>
<feature type="transmembrane region" description="Helical" evidence="2">
    <location>
        <begin position="12"/>
        <end position="32"/>
    </location>
</feature>
<evidence type="ECO:0000256" key="2">
    <source>
        <dbReference type="SAM" id="Phobius"/>
    </source>
</evidence>
<gene>
    <name evidence="3" type="ORF">PG999_013456</name>
</gene>
<keyword evidence="2" id="KW-1133">Transmembrane helix</keyword>
<dbReference type="EMBL" id="JAQQWP010000011">
    <property type="protein sequence ID" value="KAK8095434.1"/>
    <property type="molecule type" value="Genomic_DNA"/>
</dbReference>
<dbReference type="Proteomes" id="UP001392437">
    <property type="component" value="Unassembled WGS sequence"/>
</dbReference>
<name>A0AAW0QJW6_9PEZI</name>
<feature type="compositionally biased region" description="Basic and acidic residues" evidence="1">
    <location>
        <begin position="336"/>
        <end position="348"/>
    </location>
</feature>
<evidence type="ECO:0000313" key="4">
    <source>
        <dbReference type="Proteomes" id="UP001392437"/>
    </source>
</evidence>
<protein>
    <submittedName>
        <fullName evidence="3">Uncharacterized protein</fullName>
    </submittedName>
</protein>
<dbReference type="AlphaFoldDB" id="A0AAW0QJW6"/>
<feature type="region of interest" description="Disordered" evidence="1">
    <location>
        <begin position="301"/>
        <end position="348"/>
    </location>
</feature>
<accession>A0AAW0QJW6</accession>
<sequence length="348" mass="40070">MSFFSFVRDERLVFAGLGVAAVSVVGMMHLILEYYRDETEIKPQQPKTQYITQETEDALKIDTLNSLITHYNFSIRDTAVKIAAGRAVNDPSIVDQLFWGITREDYEERMKSLRAITFAVEEKDVLLDPLSILDAPKAYSALVRCLELGLDLPGYGTDKLDDPLYDEYYLRDTGERRCLLLLHDLLHKHGVDKLVKAKFIEKWLVRQNWGETDEERKSNFANYMKFRKNRIADICHRLKLARVGRRALRHAKLIGRDSASRLRPQDRGSGGGRIQVILEISMSNEDENGEVQHENFQAEIVPRALEQSAEEQRRRRRHREAIVMNDGTHSLGRGDIIQREHGEHDGLA</sequence>
<comment type="caution">
    <text evidence="3">The sequence shown here is derived from an EMBL/GenBank/DDBJ whole genome shotgun (WGS) entry which is preliminary data.</text>
</comment>
<evidence type="ECO:0000256" key="1">
    <source>
        <dbReference type="SAM" id="MobiDB-lite"/>
    </source>
</evidence>
<proteinExistence type="predicted"/>
<keyword evidence="2" id="KW-0812">Transmembrane</keyword>
<evidence type="ECO:0000313" key="3">
    <source>
        <dbReference type="EMBL" id="KAK8095434.1"/>
    </source>
</evidence>